<protein>
    <submittedName>
        <fullName evidence="1">Uncharacterized protein</fullName>
    </submittedName>
</protein>
<dbReference type="EMBL" id="JXTC01000082">
    <property type="protein sequence ID" value="PON90593.1"/>
    <property type="molecule type" value="Genomic_DNA"/>
</dbReference>
<evidence type="ECO:0000313" key="2">
    <source>
        <dbReference type="Proteomes" id="UP000237000"/>
    </source>
</evidence>
<name>A0A2P5EYI4_TREOI</name>
<sequence>MAENQVNKVNTNTQGSQTSFFVGLGPDKMIELDSPQVYTASPYTLFGPSSTGSGPFTFEFSHANVTERKNMKKLVENKTKPNGFGAGQCEATVKRKITGVTETKEIEVVKRQTLRDVSNTSGSEEIAYQSRQVCGGDFNEILSWNEKLGRNAKDIADMLKFRRALTDCCLDDLRNILKLCSNRLKSWEKATFGNIPKRMHLVYKKLEKAYMGGRTTSDWNYIHSLEKERDRLVLIEEDYWRANVRRPISYVAVTRIRVIFTPSPPIAATKMPSPEEEEGNWCKDLNDITRIIE</sequence>
<gene>
    <name evidence="1" type="ORF">TorRG33x02_136480</name>
</gene>
<dbReference type="InParanoid" id="A0A2P5EYI4"/>
<evidence type="ECO:0000313" key="1">
    <source>
        <dbReference type="EMBL" id="PON90593.1"/>
    </source>
</evidence>
<organism evidence="1 2">
    <name type="scientific">Trema orientale</name>
    <name type="common">Charcoal tree</name>
    <name type="synonym">Celtis orientalis</name>
    <dbReference type="NCBI Taxonomy" id="63057"/>
    <lineage>
        <taxon>Eukaryota</taxon>
        <taxon>Viridiplantae</taxon>
        <taxon>Streptophyta</taxon>
        <taxon>Embryophyta</taxon>
        <taxon>Tracheophyta</taxon>
        <taxon>Spermatophyta</taxon>
        <taxon>Magnoliopsida</taxon>
        <taxon>eudicotyledons</taxon>
        <taxon>Gunneridae</taxon>
        <taxon>Pentapetalae</taxon>
        <taxon>rosids</taxon>
        <taxon>fabids</taxon>
        <taxon>Rosales</taxon>
        <taxon>Cannabaceae</taxon>
        <taxon>Trema</taxon>
    </lineage>
</organism>
<reference evidence="2" key="1">
    <citation type="submission" date="2016-06" db="EMBL/GenBank/DDBJ databases">
        <title>Parallel loss of symbiosis genes in relatives of nitrogen-fixing non-legume Parasponia.</title>
        <authorList>
            <person name="Van Velzen R."/>
            <person name="Holmer R."/>
            <person name="Bu F."/>
            <person name="Rutten L."/>
            <person name="Van Zeijl A."/>
            <person name="Liu W."/>
            <person name="Santuari L."/>
            <person name="Cao Q."/>
            <person name="Sharma T."/>
            <person name="Shen D."/>
            <person name="Roswanjaya Y."/>
            <person name="Wardhani T."/>
            <person name="Kalhor M.S."/>
            <person name="Jansen J."/>
            <person name="Van den Hoogen J."/>
            <person name="Gungor B."/>
            <person name="Hartog M."/>
            <person name="Hontelez J."/>
            <person name="Verver J."/>
            <person name="Yang W.-C."/>
            <person name="Schijlen E."/>
            <person name="Repin R."/>
            <person name="Schilthuizen M."/>
            <person name="Schranz E."/>
            <person name="Heidstra R."/>
            <person name="Miyata K."/>
            <person name="Fedorova E."/>
            <person name="Kohlen W."/>
            <person name="Bisseling T."/>
            <person name="Smit S."/>
            <person name="Geurts R."/>
        </authorList>
    </citation>
    <scope>NUCLEOTIDE SEQUENCE [LARGE SCALE GENOMIC DNA]</scope>
    <source>
        <strain evidence="2">cv. RG33-2</strain>
    </source>
</reference>
<dbReference type="Proteomes" id="UP000237000">
    <property type="component" value="Unassembled WGS sequence"/>
</dbReference>
<dbReference type="AlphaFoldDB" id="A0A2P5EYI4"/>
<keyword evidence="2" id="KW-1185">Reference proteome</keyword>
<comment type="caution">
    <text evidence="1">The sequence shown here is derived from an EMBL/GenBank/DDBJ whole genome shotgun (WGS) entry which is preliminary data.</text>
</comment>
<accession>A0A2P5EYI4</accession>
<proteinExistence type="predicted"/>